<dbReference type="AlphaFoldDB" id="A0A0L7L1V2"/>
<sequence length="140" mass="15195">MKISADFVVNVRAPSPQRPDEQFQCNPVRVKATKIAPHGSPARAYIAYHKLGAGMETQTPPAECECGVQPSGFYLLATLLLTSCATAVLCAAIMTEHWEHVSWERAALAALANTSNTALQWLLDEKVAKSEHGKHLDIAN</sequence>
<organism evidence="2 3">
    <name type="scientific">Operophtera brumata</name>
    <name type="common">Winter moth</name>
    <name type="synonym">Phalaena brumata</name>
    <dbReference type="NCBI Taxonomy" id="104452"/>
    <lineage>
        <taxon>Eukaryota</taxon>
        <taxon>Metazoa</taxon>
        <taxon>Ecdysozoa</taxon>
        <taxon>Arthropoda</taxon>
        <taxon>Hexapoda</taxon>
        <taxon>Insecta</taxon>
        <taxon>Pterygota</taxon>
        <taxon>Neoptera</taxon>
        <taxon>Endopterygota</taxon>
        <taxon>Lepidoptera</taxon>
        <taxon>Glossata</taxon>
        <taxon>Ditrysia</taxon>
        <taxon>Geometroidea</taxon>
        <taxon>Geometridae</taxon>
        <taxon>Larentiinae</taxon>
        <taxon>Operophtera</taxon>
    </lineage>
</organism>
<reference evidence="2 3" key="1">
    <citation type="journal article" date="2015" name="Genome Biol. Evol.">
        <title>The genome of winter moth (Operophtera brumata) provides a genomic perspective on sexual dimorphism and phenology.</title>
        <authorList>
            <person name="Derks M.F."/>
            <person name="Smit S."/>
            <person name="Salis L."/>
            <person name="Schijlen E."/>
            <person name="Bossers A."/>
            <person name="Mateman C."/>
            <person name="Pijl A.S."/>
            <person name="de Ridder D."/>
            <person name="Groenen M.A."/>
            <person name="Visser M.E."/>
            <person name="Megens H.J."/>
        </authorList>
    </citation>
    <scope>NUCLEOTIDE SEQUENCE [LARGE SCALE GENOMIC DNA]</scope>
    <source>
        <strain evidence="2">WM2013NL</strain>
        <tissue evidence="2">Head and thorax</tissue>
    </source>
</reference>
<feature type="transmembrane region" description="Helical" evidence="1">
    <location>
        <begin position="73"/>
        <end position="95"/>
    </location>
</feature>
<gene>
    <name evidence="2" type="ORF">OBRU01_17116</name>
</gene>
<proteinExistence type="predicted"/>
<protein>
    <submittedName>
        <fullName evidence="2">Uncharacterized protein</fullName>
    </submittedName>
</protein>
<evidence type="ECO:0000256" key="1">
    <source>
        <dbReference type="SAM" id="Phobius"/>
    </source>
</evidence>
<comment type="caution">
    <text evidence="2">The sequence shown here is derived from an EMBL/GenBank/DDBJ whole genome shotgun (WGS) entry which is preliminary data.</text>
</comment>
<keyword evidence="1" id="KW-0472">Membrane</keyword>
<evidence type="ECO:0000313" key="2">
    <source>
        <dbReference type="EMBL" id="KOB69291.1"/>
    </source>
</evidence>
<keyword evidence="3" id="KW-1185">Reference proteome</keyword>
<keyword evidence="1" id="KW-1133">Transmembrane helix</keyword>
<accession>A0A0L7L1V2</accession>
<keyword evidence="1" id="KW-0812">Transmembrane</keyword>
<dbReference type="Proteomes" id="UP000037510">
    <property type="component" value="Unassembled WGS sequence"/>
</dbReference>
<dbReference type="EMBL" id="JTDY01003592">
    <property type="protein sequence ID" value="KOB69291.1"/>
    <property type="molecule type" value="Genomic_DNA"/>
</dbReference>
<name>A0A0L7L1V2_OPEBR</name>
<evidence type="ECO:0000313" key="3">
    <source>
        <dbReference type="Proteomes" id="UP000037510"/>
    </source>
</evidence>